<dbReference type="NCBIfam" id="TIGR02532">
    <property type="entry name" value="IV_pilin_GFxxxE"/>
    <property type="match status" value="1"/>
</dbReference>
<accession>A0A1J4N2W6</accession>
<dbReference type="OrthoDB" id="3783984at2"/>
<dbReference type="EMBL" id="JZDQ02000020">
    <property type="protein sequence ID" value="OIJ25908.1"/>
    <property type="molecule type" value="Genomic_DNA"/>
</dbReference>
<protein>
    <recommendedName>
        <fullName evidence="4">Prepilin-type N-terminal cleavage/methylation domain-containing protein</fullName>
    </recommendedName>
</protein>
<gene>
    <name evidence="2" type="ORF">UG56_015115</name>
</gene>
<evidence type="ECO:0000313" key="2">
    <source>
        <dbReference type="EMBL" id="OIJ25908.1"/>
    </source>
</evidence>
<keyword evidence="3" id="KW-1185">Reference proteome</keyword>
<dbReference type="InterPro" id="IPR045584">
    <property type="entry name" value="Pilin-like"/>
</dbReference>
<evidence type="ECO:0000313" key="3">
    <source>
        <dbReference type="Proteomes" id="UP000033772"/>
    </source>
</evidence>
<dbReference type="Gene3D" id="3.30.700.10">
    <property type="entry name" value="Glycoprotein, Type 4 Pilin"/>
    <property type="match status" value="1"/>
</dbReference>
<reference evidence="2" key="1">
    <citation type="submission" date="2016-10" db="EMBL/GenBank/DDBJ databases">
        <title>Draft Genome Sequence of Nocardioides luteus Strain BAFB, an Alkane-Degrading Bacterium Isolated from JP-7 Polluted Soil.</title>
        <authorList>
            <person name="Brown L."/>
            <person name="Ruiz O.N."/>
            <person name="Gunasekera T."/>
        </authorList>
    </citation>
    <scope>NUCLEOTIDE SEQUENCE [LARGE SCALE GENOMIC DNA]</scope>
    <source>
        <strain evidence="2">BAFB</strain>
    </source>
</reference>
<keyword evidence="1" id="KW-0812">Transmembrane</keyword>
<proteinExistence type="predicted"/>
<dbReference type="PROSITE" id="PS00409">
    <property type="entry name" value="PROKAR_NTER_METHYL"/>
    <property type="match status" value="1"/>
</dbReference>
<dbReference type="Proteomes" id="UP000033772">
    <property type="component" value="Unassembled WGS sequence"/>
</dbReference>
<name>A0A1J4N2W6_9ACTN</name>
<dbReference type="Pfam" id="PF07963">
    <property type="entry name" value="N_methyl"/>
    <property type="match status" value="1"/>
</dbReference>
<comment type="caution">
    <text evidence="2">The sequence shown here is derived from an EMBL/GenBank/DDBJ whole genome shotgun (WGS) entry which is preliminary data.</text>
</comment>
<organism evidence="2 3">
    <name type="scientific">Nocardioides luteus</name>
    <dbReference type="NCBI Taxonomy" id="1844"/>
    <lineage>
        <taxon>Bacteria</taxon>
        <taxon>Bacillati</taxon>
        <taxon>Actinomycetota</taxon>
        <taxon>Actinomycetes</taxon>
        <taxon>Propionibacteriales</taxon>
        <taxon>Nocardioidaceae</taxon>
        <taxon>Nocardioides</taxon>
    </lineage>
</organism>
<keyword evidence="1" id="KW-0472">Membrane</keyword>
<evidence type="ECO:0000256" key="1">
    <source>
        <dbReference type="SAM" id="Phobius"/>
    </source>
</evidence>
<evidence type="ECO:0008006" key="4">
    <source>
        <dbReference type="Google" id="ProtNLM"/>
    </source>
</evidence>
<sequence>MRMSRRRDPAAEAGFTLIELVVTVAIVGVVVTALTGVVLSYLRNTVDTQARLSESHDVQFVSAYWQRDVASIGVRSSSYDTATHSFPLTQSVDLPACPLTGDAAGATPAATLAWSEHDSLTSTDPGTTVKVTYAYQSSAEGGRLYRVRCGSRPATVEVADRLADAPVLACANGAGDSISCTGSGDDVPVVVTLALSIHDSTGIDLPTYAATLLGERRQT</sequence>
<dbReference type="InterPro" id="IPR012902">
    <property type="entry name" value="N_methyl_site"/>
</dbReference>
<dbReference type="STRING" id="1844.UG56_015115"/>
<dbReference type="SUPFAM" id="SSF54523">
    <property type="entry name" value="Pili subunits"/>
    <property type="match status" value="1"/>
</dbReference>
<feature type="transmembrane region" description="Helical" evidence="1">
    <location>
        <begin position="20"/>
        <end position="42"/>
    </location>
</feature>
<keyword evidence="1" id="KW-1133">Transmembrane helix</keyword>
<dbReference type="AlphaFoldDB" id="A0A1J4N2W6"/>